<dbReference type="SMART" id="SM00054">
    <property type="entry name" value="EFh"/>
    <property type="match status" value="2"/>
</dbReference>
<dbReference type="PROSITE" id="PS00018">
    <property type="entry name" value="EF_HAND_1"/>
    <property type="match status" value="2"/>
</dbReference>
<dbReference type="InterPro" id="IPR011992">
    <property type="entry name" value="EF-hand-dom_pair"/>
</dbReference>
<dbReference type="InterPro" id="IPR018247">
    <property type="entry name" value="EF_Hand_1_Ca_BS"/>
</dbReference>
<dbReference type="PROSITE" id="PS50222">
    <property type="entry name" value="EF_HAND_2"/>
    <property type="match status" value="1"/>
</dbReference>
<keyword evidence="1" id="KW-0677">Repeat</keyword>
<dbReference type="InterPro" id="IPR050145">
    <property type="entry name" value="Centrin_CML-like"/>
</dbReference>
<evidence type="ECO:0000256" key="2">
    <source>
        <dbReference type="ARBA" id="ARBA00022837"/>
    </source>
</evidence>
<organism evidence="4 5">
    <name type="scientific">Catenulispora subtropica</name>
    <dbReference type="NCBI Taxonomy" id="450798"/>
    <lineage>
        <taxon>Bacteria</taxon>
        <taxon>Bacillati</taxon>
        <taxon>Actinomycetota</taxon>
        <taxon>Actinomycetes</taxon>
        <taxon>Catenulisporales</taxon>
        <taxon>Catenulisporaceae</taxon>
        <taxon>Catenulispora</taxon>
    </lineage>
</organism>
<dbReference type="CDD" id="cd00051">
    <property type="entry name" value="EFh"/>
    <property type="match status" value="1"/>
</dbReference>
<evidence type="ECO:0000313" key="4">
    <source>
        <dbReference type="EMBL" id="GAA1967179.1"/>
    </source>
</evidence>
<name>A0ABP5CSY3_9ACTN</name>
<protein>
    <recommendedName>
        <fullName evidence="3">EF-hand domain-containing protein</fullName>
    </recommendedName>
</protein>
<keyword evidence="2" id="KW-0106">Calcium</keyword>
<dbReference type="RefSeq" id="WP_344657287.1">
    <property type="nucleotide sequence ID" value="NZ_BAAAQM010000012.1"/>
</dbReference>
<evidence type="ECO:0000313" key="5">
    <source>
        <dbReference type="Proteomes" id="UP001499854"/>
    </source>
</evidence>
<accession>A0ABP5CSY3</accession>
<sequence>MGQHRKTPEDVEKVFQSFDLDGDGQITPEELKAALAELGEDVTVEDAAERIGTGDADHDGKISLAEFQAMMAG</sequence>
<reference evidence="5" key="1">
    <citation type="journal article" date="2019" name="Int. J. Syst. Evol. Microbiol.">
        <title>The Global Catalogue of Microorganisms (GCM) 10K type strain sequencing project: providing services to taxonomists for standard genome sequencing and annotation.</title>
        <authorList>
            <consortium name="The Broad Institute Genomics Platform"/>
            <consortium name="The Broad Institute Genome Sequencing Center for Infectious Disease"/>
            <person name="Wu L."/>
            <person name="Ma J."/>
        </authorList>
    </citation>
    <scope>NUCLEOTIDE SEQUENCE [LARGE SCALE GENOMIC DNA]</scope>
    <source>
        <strain evidence="5">JCM 16013</strain>
    </source>
</reference>
<proteinExistence type="predicted"/>
<dbReference type="PANTHER" id="PTHR23050">
    <property type="entry name" value="CALCIUM BINDING PROTEIN"/>
    <property type="match status" value="1"/>
</dbReference>
<dbReference type="SUPFAM" id="SSF47473">
    <property type="entry name" value="EF-hand"/>
    <property type="match status" value="1"/>
</dbReference>
<feature type="domain" description="EF-hand" evidence="3">
    <location>
        <begin position="6"/>
        <end position="41"/>
    </location>
</feature>
<dbReference type="InterPro" id="IPR002048">
    <property type="entry name" value="EF_hand_dom"/>
</dbReference>
<dbReference type="Gene3D" id="1.10.238.10">
    <property type="entry name" value="EF-hand"/>
    <property type="match status" value="1"/>
</dbReference>
<dbReference type="Proteomes" id="UP001499854">
    <property type="component" value="Unassembled WGS sequence"/>
</dbReference>
<keyword evidence="5" id="KW-1185">Reference proteome</keyword>
<evidence type="ECO:0000256" key="1">
    <source>
        <dbReference type="ARBA" id="ARBA00022737"/>
    </source>
</evidence>
<comment type="caution">
    <text evidence="4">The sequence shown here is derived from an EMBL/GenBank/DDBJ whole genome shotgun (WGS) entry which is preliminary data.</text>
</comment>
<dbReference type="Pfam" id="PF13499">
    <property type="entry name" value="EF-hand_7"/>
    <property type="match status" value="1"/>
</dbReference>
<evidence type="ECO:0000259" key="3">
    <source>
        <dbReference type="PROSITE" id="PS50222"/>
    </source>
</evidence>
<dbReference type="EMBL" id="BAAAQM010000012">
    <property type="protein sequence ID" value="GAA1967179.1"/>
    <property type="molecule type" value="Genomic_DNA"/>
</dbReference>
<gene>
    <name evidence="4" type="ORF">GCM10009838_26630</name>
</gene>